<dbReference type="Gene3D" id="1.25.40.10">
    <property type="entry name" value="Tetratricopeptide repeat domain"/>
    <property type="match status" value="2"/>
</dbReference>
<sequence>MPIELQGRQVFIASPSGLDPERDAVRQALRIFNRSDAMREGVIFIDRGWEETPPGVGRAQTLINRLIEPCDFMLVVLGERWGTPPGESKFSSGTEEEFYYALDLLAAVNSDMRDIHVYFRTIAPELLRDPGDELKKVLAFKQRLQESQKILYSTFDTDENLALRVHRSLREWSGTLSARSPMVIDMPGSFADFERASVDPLEAALEAETQGATVRAEILFAQAAEDGDPAALVASARFARRRGLLEDATEQNKHAVAALSARRDRSSDEDSALVSAMANIGVIARSQGDIERSIAALEEAIRLAESSPHDVTEQLTYALDNLGHSLAHISHLDEARAAYERAGDARRIAGDPRHALMTSLHLGWLALKNSQPEIAAANFESAAAELEDDPVEMARCLSGWGDALVQVGRADEAVEKLDRSLEINKELGNSNGISIASGLLARAYANLGDGDAEQAAIEETIRQSERSGSAIGRATGLRLQAERFARLGDQVSALRSFETAEEVANASGNAPLASAIANSRRSSLGT</sequence>
<accession>A0AA94HKA4</accession>
<dbReference type="PROSITE" id="PS50005">
    <property type="entry name" value="TPR"/>
    <property type="match status" value="1"/>
</dbReference>
<dbReference type="SMART" id="SM00028">
    <property type="entry name" value="TPR"/>
    <property type="match status" value="4"/>
</dbReference>
<dbReference type="InterPro" id="IPR019734">
    <property type="entry name" value="TPR_rpt"/>
</dbReference>
<keyword evidence="3" id="KW-0677">Repeat</keyword>
<comment type="similarity">
    <text evidence="5">Belongs to the Rap family.</text>
</comment>
<dbReference type="AlphaFoldDB" id="A0AA94HKA4"/>
<dbReference type="InterPro" id="IPR011990">
    <property type="entry name" value="TPR-like_helical_dom_sf"/>
</dbReference>
<comment type="subcellular location">
    <subcellularLocation>
        <location evidence="1">Cytoplasm</location>
    </subcellularLocation>
</comment>
<dbReference type="Pfam" id="PF13181">
    <property type="entry name" value="TPR_8"/>
    <property type="match status" value="1"/>
</dbReference>
<dbReference type="PANTHER" id="PTHR46630">
    <property type="entry name" value="TETRATRICOPEPTIDE REPEAT PROTEIN 29"/>
    <property type="match status" value="1"/>
</dbReference>
<gene>
    <name evidence="8" type="ORF">SAMN04487783_0352</name>
</gene>
<dbReference type="Pfam" id="PF13271">
    <property type="entry name" value="DUF4062"/>
    <property type="match status" value="1"/>
</dbReference>
<evidence type="ECO:0000313" key="8">
    <source>
        <dbReference type="EMBL" id="SFR99473.1"/>
    </source>
</evidence>
<evidence type="ECO:0000256" key="6">
    <source>
        <dbReference type="PROSITE-ProRule" id="PRU00339"/>
    </source>
</evidence>
<name>A0AA94HKA4_9MICO</name>
<evidence type="ECO:0000313" key="9">
    <source>
        <dbReference type="Proteomes" id="UP000198506"/>
    </source>
</evidence>
<dbReference type="InterPro" id="IPR051476">
    <property type="entry name" value="Bac_ResReg_Asp_Phosphatase"/>
</dbReference>
<dbReference type="EMBL" id="FOZN01000001">
    <property type="protein sequence ID" value="SFR99473.1"/>
    <property type="molecule type" value="Genomic_DNA"/>
</dbReference>
<evidence type="ECO:0000256" key="3">
    <source>
        <dbReference type="ARBA" id="ARBA00022737"/>
    </source>
</evidence>
<reference evidence="8 9" key="1">
    <citation type="submission" date="2016-10" db="EMBL/GenBank/DDBJ databases">
        <authorList>
            <person name="Varghese N."/>
            <person name="Submissions S."/>
        </authorList>
    </citation>
    <scope>NUCLEOTIDE SEQUENCE [LARGE SCALE GENOMIC DNA]</scope>
    <source>
        <strain evidence="8 9">IAM 15147</strain>
    </source>
</reference>
<proteinExistence type="inferred from homology"/>
<evidence type="ECO:0000256" key="4">
    <source>
        <dbReference type="ARBA" id="ARBA00022803"/>
    </source>
</evidence>
<feature type="domain" description="DUF4062" evidence="7">
    <location>
        <begin position="9"/>
        <end position="101"/>
    </location>
</feature>
<evidence type="ECO:0000256" key="2">
    <source>
        <dbReference type="ARBA" id="ARBA00022490"/>
    </source>
</evidence>
<organism evidence="8 9">
    <name type="scientific">Agrococcus baldri</name>
    <dbReference type="NCBI Taxonomy" id="153730"/>
    <lineage>
        <taxon>Bacteria</taxon>
        <taxon>Bacillati</taxon>
        <taxon>Actinomycetota</taxon>
        <taxon>Actinomycetes</taxon>
        <taxon>Micrococcales</taxon>
        <taxon>Microbacteriaceae</taxon>
        <taxon>Agrococcus</taxon>
    </lineage>
</organism>
<dbReference type="InterPro" id="IPR025139">
    <property type="entry name" value="DUF4062"/>
</dbReference>
<evidence type="ECO:0000256" key="5">
    <source>
        <dbReference type="ARBA" id="ARBA00038253"/>
    </source>
</evidence>
<evidence type="ECO:0000256" key="1">
    <source>
        <dbReference type="ARBA" id="ARBA00004496"/>
    </source>
</evidence>
<protein>
    <submittedName>
        <fullName evidence="8">Tetratricopeptide repeat-containing protein</fullName>
    </submittedName>
</protein>
<dbReference type="GO" id="GO:0005737">
    <property type="term" value="C:cytoplasm"/>
    <property type="evidence" value="ECO:0007669"/>
    <property type="project" value="UniProtKB-SubCell"/>
</dbReference>
<evidence type="ECO:0000259" key="7">
    <source>
        <dbReference type="Pfam" id="PF13271"/>
    </source>
</evidence>
<comment type="caution">
    <text evidence="8">The sequence shown here is derived from an EMBL/GenBank/DDBJ whole genome shotgun (WGS) entry which is preliminary data.</text>
</comment>
<dbReference type="RefSeq" id="WP_092915262.1">
    <property type="nucleotide sequence ID" value="NZ_FOZN01000001.1"/>
</dbReference>
<dbReference type="Proteomes" id="UP000198506">
    <property type="component" value="Unassembled WGS sequence"/>
</dbReference>
<dbReference type="PANTHER" id="PTHR46630:SF1">
    <property type="entry name" value="TETRATRICOPEPTIDE REPEAT PROTEIN 29"/>
    <property type="match status" value="1"/>
</dbReference>
<dbReference type="SUPFAM" id="SSF48452">
    <property type="entry name" value="TPR-like"/>
    <property type="match status" value="2"/>
</dbReference>
<feature type="repeat" description="TPR" evidence="6">
    <location>
        <begin position="274"/>
        <end position="307"/>
    </location>
</feature>
<keyword evidence="9" id="KW-1185">Reference proteome</keyword>
<keyword evidence="2" id="KW-0963">Cytoplasm</keyword>
<keyword evidence="4 6" id="KW-0802">TPR repeat</keyword>